<gene>
    <name evidence="2" type="ORF">JHE00_08675</name>
</gene>
<evidence type="ECO:0000256" key="1">
    <source>
        <dbReference type="SAM" id="Phobius"/>
    </source>
</evidence>
<name>A0A934QPJ4_9PSEU</name>
<protein>
    <submittedName>
        <fullName evidence="2">Uncharacterized protein</fullName>
    </submittedName>
</protein>
<keyword evidence="1" id="KW-0812">Transmembrane</keyword>
<keyword evidence="3" id="KW-1185">Reference proteome</keyword>
<sequence length="51" mass="5548">MFSIILTWVGAMLGVAVLLAMACGSFVLDFDDARSERRSKADVRKQATPTT</sequence>
<dbReference type="Proteomes" id="UP000635245">
    <property type="component" value="Unassembled WGS sequence"/>
</dbReference>
<comment type="caution">
    <text evidence="2">The sequence shown here is derived from an EMBL/GenBank/DDBJ whole genome shotgun (WGS) entry which is preliminary data.</text>
</comment>
<dbReference type="RefSeq" id="WP_200316758.1">
    <property type="nucleotide sequence ID" value="NZ_JAENJH010000002.1"/>
</dbReference>
<keyword evidence="1" id="KW-1133">Transmembrane helix</keyword>
<reference evidence="2" key="1">
    <citation type="submission" date="2020-12" db="EMBL/GenBank/DDBJ databases">
        <title>Prauserella sp. ASG 168, a novel actinomycete isolated from cave rock.</title>
        <authorList>
            <person name="Suriyachadkun C."/>
        </authorList>
    </citation>
    <scope>NUCLEOTIDE SEQUENCE</scope>
    <source>
        <strain evidence="2">ASG 168</strain>
    </source>
</reference>
<keyword evidence="1" id="KW-0472">Membrane</keyword>
<dbReference type="EMBL" id="JAENJH010000002">
    <property type="protein sequence ID" value="MBK1784401.1"/>
    <property type="molecule type" value="Genomic_DNA"/>
</dbReference>
<accession>A0A934QPJ4</accession>
<organism evidence="2 3">
    <name type="scientific">Prauserella cavernicola</name>
    <dbReference type="NCBI Taxonomy" id="2800127"/>
    <lineage>
        <taxon>Bacteria</taxon>
        <taxon>Bacillati</taxon>
        <taxon>Actinomycetota</taxon>
        <taxon>Actinomycetes</taxon>
        <taxon>Pseudonocardiales</taxon>
        <taxon>Pseudonocardiaceae</taxon>
        <taxon>Prauserella</taxon>
    </lineage>
</organism>
<dbReference type="AlphaFoldDB" id="A0A934QPJ4"/>
<proteinExistence type="predicted"/>
<feature type="transmembrane region" description="Helical" evidence="1">
    <location>
        <begin position="6"/>
        <end position="28"/>
    </location>
</feature>
<evidence type="ECO:0000313" key="3">
    <source>
        <dbReference type="Proteomes" id="UP000635245"/>
    </source>
</evidence>
<evidence type="ECO:0000313" key="2">
    <source>
        <dbReference type="EMBL" id="MBK1784401.1"/>
    </source>
</evidence>